<evidence type="ECO:0000313" key="4">
    <source>
        <dbReference type="EMBL" id="CAL4761402.1"/>
    </source>
</evidence>
<dbReference type="EMBL" id="CAMXCT020001942">
    <property type="protein sequence ID" value="CAL1147737.1"/>
    <property type="molecule type" value="Genomic_DNA"/>
</dbReference>
<evidence type="ECO:0000313" key="3">
    <source>
        <dbReference type="EMBL" id="CAI3994362.1"/>
    </source>
</evidence>
<sequence>MWRLALLAVVVFDVSAVRPMGEQHSKNRPSQYQRCRLKTEMGIGDCLELDASAPESSEKFVKVMCQQSGQSFLGPGTTCAEMGFACTMKSATAEENEAPGGDSLGRGIQGQFFMGKCDEIGGFESSASSAYPAFKHQVMPC</sequence>
<protein>
    <submittedName>
        <fullName evidence="3">Uncharacterized protein</fullName>
    </submittedName>
</protein>
<keyword evidence="1" id="KW-0732">Signal</keyword>
<dbReference type="EMBL" id="CAMXCT030000114">
    <property type="protein sequence ID" value="CAL4761402.1"/>
    <property type="molecule type" value="Genomic_DNA"/>
</dbReference>
<reference evidence="3" key="1">
    <citation type="submission" date="2022-10" db="EMBL/GenBank/DDBJ databases">
        <authorList>
            <person name="Chen Y."/>
            <person name="Dougan E. K."/>
            <person name="Chan C."/>
            <person name="Rhodes N."/>
            <person name="Thang M."/>
        </authorList>
    </citation>
    <scope>NUCLEOTIDE SEQUENCE</scope>
</reference>
<proteinExistence type="predicted"/>
<feature type="chain" id="PRO_5043270625" evidence="1">
    <location>
        <begin position="17"/>
        <end position="141"/>
    </location>
</feature>
<dbReference type="EMBL" id="CAMXCT030001942">
    <property type="protein sequence ID" value="CAL4781674.1"/>
    <property type="molecule type" value="Genomic_DNA"/>
</dbReference>
<dbReference type="Proteomes" id="UP001152797">
    <property type="component" value="Unassembled WGS sequence"/>
</dbReference>
<accession>A0A9P1CNQ0</accession>
<dbReference type="AlphaFoldDB" id="A0A9P1CNQ0"/>
<dbReference type="EMBL" id="CAMXCT010000114">
    <property type="protein sequence ID" value="CAI3974090.1"/>
    <property type="molecule type" value="Genomic_DNA"/>
</dbReference>
<evidence type="ECO:0000313" key="2">
    <source>
        <dbReference type="EMBL" id="CAI3974090.1"/>
    </source>
</evidence>
<reference evidence="4 5" key="2">
    <citation type="submission" date="2024-05" db="EMBL/GenBank/DDBJ databases">
        <authorList>
            <person name="Chen Y."/>
            <person name="Shah S."/>
            <person name="Dougan E. K."/>
            <person name="Thang M."/>
            <person name="Chan C."/>
        </authorList>
    </citation>
    <scope>NUCLEOTIDE SEQUENCE [LARGE SCALE GENOMIC DNA]</scope>
</reference>
<evidence type="ECO:0000256" key="1">
    <source>
        <dbReference type="SAM" id="SignalP"/>
    </source>
</evidence>
<gene>
    <name evidence="3" type="ORF">C1SCF055_LOCUS21012</name>
    <name evidence="2" type="ORF">C1SCF055_LOCUS2522</name>
</gene>
<organism evidence="3">
    <name type="scientific">Cladocopium goreaui</name>
    <dbReference type="NCBI Taxonomy" id="2562237"/>
    <lineage>
        <taxon>Eukaryota</taxon>
        <taxon>Sar</taxon>
        <taxon>Alveolata</taxon>
        <taxon>Dinophyceae</taxon>
        <taxon>Suessiales</taxon>
        <taxon>Symbiodiniaceae</taxon>
        <taxon>Cladocopium</taxon>
    </lineage>
</organism>
<keyword evidence="5" id="KW-1185">Reference proteome</keyword>
<feature type="signal peptide" evidence="1">
    <location>
        <begin position="1"/>
        <end position="16"/>
    </location>
</feature>
<name>A0A9P1CNQ0_9DINO</name>
<comment type="caution">
    <text evidence="3">The sequence shown here is derived from an EMBL/GenBank/DDBJ whole genome shotgun (WGS) entry which is preliminary data.</text>
</comment>
<evidence type="ECO:0000313" key="5">
    <source>
        <dbReference type="Proteomes" id="UP001152797"/>
    </source>
</evidence>
<dbReference type="EMBL" id="CAMXCT020000114">
    <property type="protein sequence ID" value="CAL1127465.1"/>
    <property type="molecule type" value="Genomic_DNA"/>
</dbReference>
<dbReference type="EMBL" id="CAMXCT010001942">
    <property type="protein sequence ID" value="CAI3994362.1"/>
    <property type="molecule type" value="Genomic_DNA"/>
</dbReference>